<feature type="region of interest" description="Disordered" evidence="1">
    <location>
        <begin position="363"/>
        <end position="389"/>
    </location>
</feature>
<feature type="region of interest" description="Disordered" evidence="1">
    <location>
        <begin position="1"/>
        <end position="30"/>
    </location>
</feature>
<protein>
    <submittedName>
        <fullName evidence="2">Uncharacterized protein</fullName>
    </submittedName>
</protein>
<feature type="compositionally biased region" description="Low complexity" evidence="1">
    <location>
        <begin position="1"/>
        <end position="19"/>
    </location>
</feature>
<sequence>MALPPVAALSSSAKAAASKEGFEGVRVKQERDDEAEIREMAAKMVEQQKAKLANAVPAPMPAPSQRQAGLVAPGQPGILGFFKGKETANPDDETKATEKPALDEFSQRGKFGWVTLGNTHLPCILRHPEEKYCAVRMVESKLLSKYLNYLHADIYSCTCIHSFYITEAEARLLNEINNKHCEMQFGRESFTTKDLVVKLKDANEFYTFLDVCYSKLLHNGIDGKEKCGFIRINNESVVPYTVKNNNKFVPLFYFEGETDNLKLKAEKLEDWDLAYLKFCCKVQGIRNELFASETCSVISLSDIKSYFPGGTVFEDYWPSKVLDTQLLFQKGSVATGNAASWIKAPPALAVQPVPTTVTVNKVVPSPTPPNTRTAAMPPLPSQAPQQQQPMHNGWPGLVSGQTAYQPTAISSQAQARMSHTNMAAMQHSMNQQAAAAAAVASTRSYQPRQMSNTPQYYSSPHSMGLGAQPQVPQPPPLVRVTGPPPTMGYVCKVYTNPQKSQSRSIPARPRNPTYSTSNMNVLPTASSMHQMGMLDNRTGSMLPPPPHLQYPSHNTSAANQQSAQQAKYPPPLIPVNGSNQRYHHYTPGQEVIDLSSPPQSPQRLMGNGKQAVAGQLSDPNGMWKKLIPIMEAPPSSGSHCPYKMQKAYLSEKMVPCINAKPYIYSELLMTIPDMVNYFFPSVNLNECRKVLQDVLRINLYKGNTQQMQVLKENGKCDSMADTLPLIQLRDVVSYMPQMKYIMERTAGAGGGGESAAKRQRTS</sequence>
<feature type="region of interest" description="Disordered" evidence="1">
    <location>
        <begin position="497"/>
        <end position="519"/>
    </location>
</feature>
<gene>
    <name evidence="2" type="ORF">g.19118</name>
</gene>
<feature type="region of interest" description="Disordered" evidence="1">
    <location>
        <begin position="444"/>
        <end position="468"/>
    </location>
</feature>
<feature type="region of interest" description="Disordered" evidence="1">
    <location>
        <begin position="538"/>
        <end position="564"/>
    </location>
</feature>
<accession>A0A1B6FKK3</accession>
<dbReference type="AlphaFoldDB" id="A0A1B6FKK3"/>
<evidence type="ECO:0000256" key="1">
    <source>
        <dbReference type="SAM" id="MobiDB-lite"/>
    </source>
</evidence>
<organism evidence="2">
    <name type="scientific">Cuerna arida</name>
    <dbReference type="NCBI Taxonomy" id="1464854"/>
    <lineage>
        <taxon>Eukaryota</taxon>
        <taxon>Metazoa</taxon>
        <taxon>Ecdysozoa</taxon>
        <taxon>Arthropoda</taxon>
        <taxon>Hexapoda</taxon>
        <taxon>Insecta</taxon>
        <taxon>Pterygota</taxon>
        <taxon>Neoptera</taxon>
        <taxon>Paraneoptera</taxon>
        <taxon>Hemiptera</taxon>
        <taxon>Auchenorrhyncha</taxon>
        <taxon>Membracoidea</taxon>
        <taxon>Cicadellidae</taxon>
        <taxon>Cicadellinae</taxon>
        <taxon>Proconiini</taxon>
        <taxon>Cuerna</taxon>
    </lineage>
</organism>
<dbReference type="EMBL" id="GECZ01019062">
    <property type="protein sequence ID" value="JAS50707.1"/>
    <property type="molecule type" value="Transcribed_RNA"/>
</dbReference>
<evidence type="ECO:0000313" key="2">
    <source>
        <dbReference type="EMBL" id="JAS50707.1"/>
    </source>
</evidence>
<feature type="compositionally biased region" description="Polar residues" evidence="1">
    <location>
        <begin position="444"/>
        <end position="461"/>
    </location>
</feature>
<feature type="compositionally biased region" description="Basic and acidic residues" evidence="1">
    <location>
        <begin position="20"/>
        <end position="30"/>
    </location>
</feature>
<proteinExistence type="predicted"/>
<reference evidence="2" key="1">
    <citation type="submission" date="2015-11" db="EMBL/GenBank/DDBJ databases">
        <title>De novo transcriptome assembly of four potential Pierce s Disease insect vectors from Arizona vineyards.</title>
        <authorList>
            <person name="Tassone E.E."/>
        </authorList>
    </citation>
    <scope>NUCLEOTIDE SEQUENCE</scope>
</reference>
<name>A0A1B6FKK3_9HEMI</name>